<dbReference type="CDD" id="cd01392">
    <property type="entry name" value="HTH_LacI"/>
    <property type="match status" value="1"/>
</dbReference>
<keyword evidence="7" id="KW-1185">Reference proteome</keyword>
<protein>
    <submittedName>
        <fullName evidence="6">LacI family transcriptional regulator</fullName>
    </submittedName>
</protein>
<evidence type="ECO:0000259" key="5">
    <source>
        <dbReference type="PROSITE" id="PS50932"/>
    </source>
</evidence>
<dbReference type="InterPro" id="IPR010982">
    <property type="entry name" value="Lambda_DNA-bd_dom_sf"/>
</dbReference>
<evidence type="ECO:0000313" key="7">
    <source>
        <dbReference type="Proteomes" id="UP000679179"/>
    </source>
</evidence>
<dbReference type="PANTHER" id="PTHR30146:SF95">
    <property type="entry name" value="RIBOSE OPERON REPRESSOR"/>
    <property type="match status" value="1"/>
</dbReference>
<evidence type="ECO:0000256" key="1">
    <source>
        <dbReference type="ARBA" id="ARBA00022491"/>
    </source>
</evidence>
<dbReference type="EMBL" id="BOPZ01000010">
    <property type="protein sequence ID" value="GIM28859.1"/>
    <property type="molecule type" value="Genomic_DNA"/>
</dbReference>
<dbReference type="Pfam" id="PF00356">
    <property type="entry name" value="LacI"/>
    <property type="match status" value="1"/>
</dbReference>
<accession>A0A919VE80</accession>
<keyword evidence="4" id="KW-0804">Transcription</keyword>
<gene>
    <name evidence="6" type="ORF">CPJCM30710_15250</name>
</gene>
<dbReference type="SMART" id="SM00354">
    <property type="entry name" value="HTH_LACI"/>
    <property type="match status" value="1"/>
</dbReference>
<evidence type="ECO:0000256" key="4">
    <source>
        <dbReference type="ARBA" id="ARBA00023163"/>
    </source>
</evidence>
<organism evidence="6 7">
    <name type="scientific">Clostridium polyendosporum</name>
    <dbReference type="NCBI Taxonomy" id="69208"/>
    <lineage>
        <taxon>Bacteria</taxon>
        <taxon>Bacillati</taxon>
        <taxon>Bacillota</taxon>
        <taxon>Clostridia</taxon>
        <taxon>Eubacteriales</taxon>
        <taxon>Clostridiaceae</taxon>
        <taxon>Clostridium</taxon>
    </lineage>
</organism>
<keyword evidence="2" id="KW-0805">Transcription regulation</keyword>
<evidence type="ECO:0000256" key="3">
    <source>
        <dbReference type="ARBA" id="ARBA00023125"/>
    </source>
</evidence>
<dbReference type="SUPFAM" id="SSF53822">
    <property type="entry name" value="Periplasmic binding protein-like I"/>
    <property type="match status" value="1"/>
</dbReference>
<sequence>MASIRDVAKKANVAACTVSRVLNNSGYVAPETRRKIEQAMEELNYIPNELARSMFRQKVGIIAMLVPNILHPFFSTLASDIEKELYQKGYKLMLCSTGDDVNRERDYMETLKSNIVDGVILGVNNLDLKEYNDFNKPLIMLDYVVSSKIPVVTSNHKLGGELAARKFIDSGCKNVVHICGKQTREVLSYQCHIALEKMLHERSVSSKSIEIDWNDFDFEGYLNLAKEILIENPEIDGVFGADMAAAAFLKAAIQLGKQIPKEFCVVAYDGTYTTNSNILSITTVVQQVNLIANRAVENIIGLIEESKLVEPYSEIDVFLREGDTTLS</sequence>
<proteinExistence type="predicted"/>
<evidence type="ECO:0000313" key="6">
    <source>
        <dbReference type="EMBL" id="GIM28859.1"/>
    </source>
</evidence>
<dbReference type="InterPro" id="IPR028082">
    <property type="entry name" value="Peripla_BP_I"/>
</dbReference>
<dbReference type="AlphaFoldDB" id="A0A919VE80"/>
<dbReference type="InterPro" id="IPR001761">
    <property type="entry name" value="Peripla_BP/Lac1_sug-bd_dom"/>
</dbReference>
<feature type="domain" description="HTH lacI-type" evidence="5">
    <location>
        <begin position="2"/>
        <end position="56"/>
    </location>
</feature>
<dbReference type="Proteomes" id="UP000679179">
    <property type="component" value="Unassembled WGS sequence"/>
</dbReference>
<dbReference type="GO" id="GO:0000976">
    <property type="term" value="F:transcription cis-regulatory region binding"/>
    <property type="evidence" value="ECO:0007669"/>
    <property type="project" value="TreeGrafter"/>
</dbReference>
<dbReference type="SUPFAM" id="SSF47413">
    <property type="entry name" value="lambda repressor-like DNA-binding domains"/>
    <property type="match status" value="1"/>
</dbReference>
<evidence type="ECO:0000256" key="2">
    <source>
        <dbReference type="ARBA" id="ARBA00023015"/>
    </source>
</evidence>
<dbReference type="Gene3D" id="3.40.50.2300">
    <property type="match status" value="2"/>
</dbReference>
<dbReference type="CDD" id="cd06291">
    <property type="entry name" value="PBP1_Qymf-like"/>
    <property type="match status" value="1"/>
</dbReference>
<keyword evidence="1" id="KW-0678">Repressor</keyword>
<reference evidence="6" key="1">
    <citation type="submission" date="2021-03" db="EMBL/GenBank/DDBJ databases">
        <title>Taxonomic study of Clostridium polyendosporum from meadow-gley soil under rice.</title>
        <authorList>
            <person name="Kobayashi H."/>
            <person name="Tanizawa Y."/>
            <person name="Yagura M."/>
        </authorList>
    </citation>
    <scope>NUCLEOTIDE SEQUENCE</scope>
    <source>
        <strain evidence="6">JCM 30710</strain>
    </source>
</reference>
<name>A0A919VE80_9CLOT</name>
<dbReference type="PANTHER" id="PTHR30146">
    <property type="entry name" value="LACI-RELATED TRANSCRIPTIONAL REPRESSOR"/>
    <property type="match status" value="1"/>
</dbReference>
<dbReference type="PROSITE" id="PS50932">
    <property type="entry name" value="HTH_LACI_2"/>
    <property type="match status" value="1"/>
</dbReference>
<dbReference type="Gene3D" id="1.10.260.40">
    <property type="entry name" value="lambda repressor-like DNA-binding domains"/>
    <property type="match status" value="1"/>
</dbReference>
<comment type="caution">
    <text evidence="6">The sequence shown here is derived from an EMBL/GenBank/DDBJ whole genome shotgun (WGS) entry which is preliminary data.</text>
</comment>
<dbReference type="Pfam" id="PF00532">
    <property type="entry name" value="Peripla_BP_1"/>
    <property type="match status" value="1"/>
</dbReference>
<dbReference type="RefSeq" id="WP_212903576.1">
    <property type="nucleotide sequence ID" value="NZ_BOPZ01000010.1"/>
</dbReference>
<dbReference type="InterPro" id="IPR000843">
    <property type="entry name" value="HTH_LacI"/>
</dbReference>
<dbReference type="GO" id="GO:0003700">
    <property type="term" value="F:DNA-binding transcription factor activity"/>
    <property type="evidence" value="ECO:0007669"/>
    <property type="project" value="TreeGrafter"/>
</dbReference>
<keyword evidence="3" id="KW-0238">DNA-binding</keyword>